<dbReference type="Proteomes" id="UP000539372">
    <property type="component" value="Unassembled WGS sequence"/>
</dbReference>
<gene>
    <name evidence="1" type="ORF">HH303_03935</name>
</gene>
<organism evidence="1 2">
    <name type="scientific">Pacificispira spongiicola</name>
    <dbReference type="NCBI Taxonomy" id="2729598"/>
    <lineage>
        <taxon>Bacteria</taxon>
        <taxon>Pseudomonadati</taxon>
        <taxon>Pseudomonadota</taxon>
        <taxon>Alphaproteobacteria</taxon>
        <taxon>Rhodospirillales</taxon>
        <taxon>Rhodospirillaceae</taxon>
        <taxon>Pacificispira</taxon>
    </lineage>
</organism>
<dbReference type="EMBL" id="JABBNT010000001">
    <property type="protein sequence ID" value="NMM43614.1"/>
    <property type="molecule type" value="Genomic_DNA"/>
</dbReference>
<keyword evidence="2" id="KW-1185">Reference proteome</keyword>
<dbReference type="AlphaFoldDB" id="A0A7Y0HFT0"/>
<comment type="caution">
    <text evidence="1">The sequence shown here is derived from an EMBL/GenBank/DDBJ whole genome shotgun (WGS) entry which is preliminary data.</text>
</comment>
<proteinExistence type="predicted"/>
<protein>
    <submittedName>
        <fullName evidence="1">Uncharacterized protein</fullName>
    </submittedName>
</protein>
<evidence type="ECO:0000313" key="2">
    <source>
        <dbReference type="Proteomes" id="UP000539372"/>
    </source>
</evidence>
<evidence type="ECO:0000313" key="1">
    <source>
        <dbReference type="EMBL" id="NMM43614.1"/>
    </source>
</evidence>
<dbReference type="RefSeq" id="WP_169623879.1">
    <property type="nucleotide sequence ID" value="NZ_JABBNT010000001.1"/>
</dbReference>
<reference evidence="1 2" key="1">
    <citation type="submission" date="2020-04" db="EMBL/GenBank/DDBJ databases">
        <title>Rhodospirillaceae bacterium KN72 isolated from deep sea.</title>
        <authorList>
            <person name="Zhang D.-C."/>
        </authorList>
    </citation>
    <scope>NUCLEOTIDE SEQUENCE [LARGE SCALE GENOMIC DNA]</scope>
    <source>
        <strain evidence="1 2">KN72</strain>
    </source>
</reference>
<accession>A0A7Y0HFT0</accession>
<name>A0A7Y0HFT0_9PROT</name>
<sequence length="79" mass="9037">MTQVISEEERKKRQALSRALNDAFARGDMETYDALMREIEAPAEALMAAKKSMGADWVRKKGFNTKRADEKYGPGWLDR</sequence>